<dbReference type="Gene3D" id="1.10.3470.10">
    <property type="entry name" value="ABC transporter involved in vitamin B12 uptake, BtuC"/>
    <property type="match status" value="1"/>
</dbReference>
<dbReference type="eggNOG" id="COG0609">
    <property type="taxonomic scope" value="Bacteria"/>
</dbReference>
<evidence type="ECO:0000256" key="7">
    <source>
        <dbReference type="ARBA" id="ARBA00023136"/>
    </source>
</evidence>
<dbReference type="AlphaFoldDB" id="E1SL59"/>
<dbReference type="FunFam" id="1.10.3470.10:FF:000001">
    <property type="entry name" value="Vitamin B12 ABC transporter permease BtuC"/>
    <property type="match status" value="1"/>
</dbReference>
<keyword evidence="6 8" id="KW-1133">Transmembrane helix</keyword>
<sequence length="336" mass="34631">MSKTQLTGTLLLAGLLLCSALSMTVGPMGISAATSAKASLSLLIPSLADSLSKPELMVIQQVRLPRTLLAIAVGALLAQCGAVMQSLFRNPLADPGIIGVSSGAALGAAIAMVLFGSMAPVALFAFIGGLITTLLVYRLATGPSGTSVALMLLAGVAIAALTGAGLGLLNYIASDQALRDLSLWSMGSLAGGDWATIWTMLVSTLVLLLVLSRDALKLNAMLLGESEARHMGIPVQRFKLRLMATTALAVGLAVAVSGPIGFIGLVVPHLARMMVGPDNRKVIPLSAALGALLLLLADMGARRLVSPAELPVGLMTALIGTPFFLYLLLKERRRFG</sequence>
<feature type="transmembrane region" description="Helical" evidence="8">
    <location>
        <begin position="312"/>
        <end position="329"/>
    </location>
</feature>
<evidence type="ECO:0000256" key="2">
    <source>
        <dbReference type="ARBA" id="ARBA00007935"/>
    </source>
</evidence>
<proteinExistence type="inferred from homology"/>
<reference evidence="9 10" key="1">
    <citation type="journal article" date="2010" name="Stand. Genomic Sci.">
        <title>Complete genome sequence of Ferrimonas balearica type strain (PAT).</title>
        <authorList>
            <person name="Nolan M."/>
            <person name="Sikorski J."/>
            <person name="Davenport K."/>
            <person name="Lucas S."/>
            <person name="Glavina Del Rio T."/>
            <person name="Tice H."/>
            <person name="Cheng J."/>
            <person name="Goodwin L."/>
            <person name="Pitluck S."/>
            <person name="Liolios K."/>
            <person name="Ivanova N."/>
            <person name="Mavromatis K."/>
            <person name="Ovchinnikova G."/>
            <person name="Pati A."/>
            <person name="Chen A."/>
            <person name="Palaniappan K."/>
            <person name="Land M."/>
            <person name="Hauser L."/>
            <person name="Chang Y."/>
            <person name="Jeffries C."/>
            <person name="Tapia R."/>
            <person name="Brettin T."/>
            <person name="Detter J."/>
            <person name="Han C."/>
            <person name="Yasawong M."/>
            <person name="Rohde M."/>
            <person name="Tindall B."/>
            <person name="Goker M."/>
            <person name="Woyke T."/>
            <person name="Bristow J."/>
            <person name="Eisen J."/>
            <person name="Markowitz V."/>
            <person name="Hugenholtz P."/>
            <person name="Kyrpides N."/>
            <person name="Klenk H."/>
            <person name="Lapidus A."/>
        </authorList>
    </citation>
    <scope>NUCLEOTIDE SEQUENCE [LARGE SCALE GENOMIC DNA]</scope>
    <source>
        <strain evidence="10">DSM 9799 / CCM 4581 / KCTC 23876 / PAT</strain>
    </source>
</reference>
<feature type="transmembrane region" description="Helical" evidence="8">
    <location>
        <begin position="247"/>
        <end position="270"/>
    </location>
</feature>
<dbReference type="GeneID" id="67181461"/>
<evidence type="ECO:0000256" key="3">
    <source>
        <dbReference type="ARBA" id="ARBA00022448"/>
    </source>
</evidence>
<dbReference type="HOGENOM" id="CLU_013016_0_3_6"/>
<dbReference type="GO" id="GO:0033214">
    <property type="term" value="P:siderophore-iron import into cell"/>
    <property type="evidence" value="ECO:0007669"/>
    <property type="project" value="TreeGrafter"/>
</dbReference>
<keyword evidence="5 8" id="KW-0812">Transmembrane</keyword>
<evidence type="ECO:0000256" key="5">
    <source>
        <dbReference type="ARBA" id="ARBA00022692"/>
    </source>
</evidence>
<organism evidence="9 10">
    <name type="scientific">Ferrimonas balearica (strain DSM 9799 / CCM 4581 / KCTC 23876 / PAT)</name>
    <dbReference type="NCBI Taxonomy" id="550540"/>
    <lineage>
        <taxon>Bacteria</taxon>
        <taxon>Pseudomonadati</taxon>
        <taxon>Pseudomonadota</taxon>
        <taxon>Gammaproteobacteria</taxon>
        <taxon>Alteromonadales</taxon>
        <taxon>Ferrimonadaceae</taxon>
        <taxon>Ferrimonas</taxon>
    </lineage>
</organism>
<dbReference type="PANTHER" id="PTHR30472">
    <property type="entry name" value="FERRIC ENTEROBACTIN TRANSPORT SYSTEM PERMEASE PROTEIN"/>
    <property type="match status" value="1"/>
</dbReference>
<dbReference type="Pfam" id="PF01032">
    <property type="entry name" value="FecCD"/>
    <property type="match status" value="1"/>
</dbReference>
<dbReference type="InterPro" id="IPR000522">
    <property type="entry name" value="ABC_transptr_permease_BtuC"/>
</dbReference>
<evidence type="ECO:0000313" key="10">
    <source>
        <dbReference type="Proteomes" id="UP000006683"/>
    </source>
</evidence>
<name>E1SL59_FERBD</name>
<evidence type="ECO:0000256" key="8">
    <source>
        <dbReference type="SAM" id="Phobius"/>
    </source>
</evidence>
<evidence type="ECO:0000256" key="1">
    <source>
        <dbReference type="ARBA" id="ARBA00004651"/>
    </source>
</evidence>
<dbReference type="SUPFAM" id="SSF81345">
    <property type="entry name" value="ABC transporter involved in vitamin B12 uptake, BtuC"/>
    <property type="match status" value="1"/>
</dbReference>
<evidence type="ECO:0000256" key="4">
    <source>
        <dbReference type="ARBA" id="ARBA00022475"/>
    </source>
</evidence>
<accession>E1SL59</accession>
<dbReference type="GO" id="GO:0005886">
    <property type="term" value="C:plasma membrane"/>
    <property type="evidence" value="ECO:0007669"/>
    <property type="project" value="UniProtKB-SubCell"/>
</dbReference>
<dbReference type="RefSeq" id="WP_013344743.1">
    <property type="nucleotide sequence ID" value="NC_014541.1"/>
</dbReference>
<keyword evidence="10" id="KW-1185">Reference proteome</keyword>
<dbReference type="InterPro" id="IPR037294">
    <property type="entry name" value="ABC_BtuC-like"/>
</dbReference>
<comment type="similarity">
    <text evidence="2">Belongs to the binding-protein-dependent transport system permease family. FecCD subfamily.</text>
</comment>
<dbReference type="STRING" id="550540.Fbal_1228"/>
<dbReference type="KEGG" id="fbl:Fbal_1228"/>
<comment type="subcellular location">
    <subcellularLocation>
        <location evidence="1">Cell membrane</location>
        <topology evidence="1">Multi-pass membrane protein</topology>
    </subcellularLocation>
</comment>
<keyword evidence="3" id="KW-0813">Transport</keyword>
<dbReference type="GO" id="GO:0022857">
    <property type="term" value="F:transmembrane transporter activity"/>
    <property type="evidence" value="ECO:0007669"/>
    <property type="project" value="InterPro"/>
</dbReference>
<keyword evidence="7 8" id="KW-0472">Membrane</keyword>
<dbReference type="CDD" id="cd06550">
    <property type="entry name" value="TM_ABC_iron-siderophores_like"/>
    <property type="match status" value="1"/>
</dbReference>
<keyword evidence="4" id="KW-1003">Cell membrane</keyword>
<evidence type="ECO:0000313" key="9">
    <source>
        <dbReference type="EMBL" id="ADN75437.1"/>
    </source>
</evidence>
<protein>
    <submittedName>
        <fullName evidence="9">Transport system permease protein</fullName>
    </submittedName>
</protein>
<feature type="transmembrane region" description="Helical" evidence="8">
    <location>
        <begin position="152"/>
        <end position="174"/>
    </location>
</feature>
<dbReference type="EMBL" id="CP002209">
    <property type="protein sequence ID" value="ADN75437.1"/>
    <property type="molecule type" value="Genomic_DNA"/>
</dbReference>
<feature type="transmembrane region" description="Helical" evidence="8">
    <location>
        <begin position="194"/>
        <end position="211"/>
    </location>
</feature>
<dbReference type="PANTHER" id="PTHR30472:SF25">
    <property type="entry name" value="ABC TRANSPORTER PERMEASE PROTEIN MJ0876-RELATED"/>
    <property type="match status" value="1"/>
</dbReference>
<evidence type="ECO:0000256" key="6">
    <source>
        <dbReference type="ARBA" id="ARBA00022989"/>
    </source>
</evidence>
<gene>
    <name evidence="9" type="ordered locus">Fbal_1228</name>
</gene>
<feature type="transmembrane region" description="Helical" evidence="8">
    <location>
        <begin position="64"/>
        <end position="84"/>
    </location>
</feature>
<dbReference type="Proteomes" id="UP000006683">
    <property type="component" value="Chromosome"/>
</dbReference>